<evidence type="ECO:0000313" key="7">
    <source>
        <dbReference type="EMBL" id="KAF9334369.1"/>
    </source>
</evidence>
<dbReference type="SUPFAM" id="SSF56300">
    <property type="entry name" value="Metallo-dependent phosphatases"/>
    <property type="match status" value="1"/>
</dbReference>
<evidence type="ECO:0000259" key="6">
    <source>
        <dbReference type="Pfam" id="PF00149"/>
    </source>
</evidence>
<accession>A0A9P5VNU1</accession>
<dbReference type="GO" id="GO:0016787">
    <property type="term" value="F:hydrolase activity"/>
    <property type="evidence" value="ECO:0007669"/>
    <property type="project" value="InterPro"/>
</dbReference>
<evidence type="ECO:0000256" key="3">
    <source>
        <dbReference type="ARBA" id="ARBA00022989"/>
    </source>
</evidence>
<sequence>MSPSWSPLYSLWNLVSPNIYQHQHNISSSTWIQPPTIPTHVTILGDLFSSQWIDNTEFDVRLKRYQSIFTDPLSTMTSSFPYVQIAEQDTPELINITGNHDIGYGYDISQTRIERWEQAFGKSNFVTTTRIPSLGEEEGESQTLHFVVLNTMLIDGPSADENLRGQTWEFLQEASRIKERTPKDKIVLLTHIPLHKEKGVCVDPPDIRVHWDNTIIEQTMLTPNTTSWILDNLQPDFVLNGHDHEGCDTLHVATTDLDDNSDVTWTAYSTASFPQTSKYIHDPIHMTVREITQRSMMAEFGGYSGLFEVRVIKPVVAGGDQAELEFSYEPCAFYRDLPVWVVIVTDLIVVGVWGYVGAVWGLVHAWNAARIRRTTTSFVKEKML</sequence>
<dbReference type="GO" id="GO:0006506">
    <property type="term" value="P:GPI anchor biosynthetic process"/>
    <property type="evidence" value="ECO:0007669"/>
    <property type="project" value="InterPro"/>
</dbReference>
<dbReference type="Gene3D" id="3.60.21.10">
    <property type="match status" value="1"/>
</dbReference>
<name>A0A9P5VNU1_9FUNG</name>
<evidence type="ECO:0000256" key="4">
    <source>
        <dbReference type="ARBA" id="ARBA00023136"/>
    </source>
</evidence>
<keyword evidence="2 5" id="KW-0812">Transmembrane</keyword>
<protein>
    <recommendedName>
        <fullName evidence="6">Calcineurin-like phosphoesterase domain-containing protein</fullName>
    </recommendedName>
</protein>
<dbReference type="PANTHER" id="PTHR13315:SF1">
    <property type="entry name" value="PROTEIN TED1"/>
    <property type="match status" value="1"/>
</dbReference>
<dbReference type="InterPro" id="IPR033308">
    <property type="entry name" value="PGAP5/Cdc1/Ted1"/>
</dbReference>
<feature type="domain" description="Calcineurin-like phosphoesterase" evidence="6">
    <location>
        <begin position="38"/>
        <end position="245"/>
    </location>
</feature>
<keyword evidence="8" id="KW-1185">Reference proteome</keyword>
<evidence type="ECO:0000313" key="8">
    <source>
        <dbReference type="Proteomes" id="UP000696485"/>
    </source>
</evidence>
<dbReference type="InterPro" id="IPR029052">
    <property type="entry name" value="Metallo-depent_PP-like"/>
</dbReference>
<feature type="transmembrane region" description="Helical" evidence="5">
    <location>
        <begin position="337"/>
        <end position="363"/>
    </location>
</feature>
<evidence type="ECO:0000256" key="2">
    <source>
        <dbReference type="ARBA" id="ARBA00022692"/>
    </source>
</evidence>
<comment type="subcellular location">
    <subcellularLocation>
        <location evidence="1">Membrane</location>
        <topology evidence="1">Multi-pass membrane protein</topology>
    </subcellularLocation>
</comment>
<dbReference type="Pfam" id="PF00149">
    <property type="entry name" value="Metallophos"/>
    <property type="match status" value="1"/>
</dbReference>
<organism evidence="7 8">
    <name type="scientific">Podila minutissima</name>
    <dbReference type="NCBI Taxonomy" id="64525"/>
    <lineage>
        <taxon>Eukaryota</taxon>
        <taxon>Fungi</taxon>
        <taxon>Fungi incertae sedis</taxon>
        <taxon>Mucoromycota</taxon>
        <taxon>Mortierellomycotina</taxon>
        <taxon>Mortierellomycetes</taxon>
        <taxon>Mortierellales</taxon>
        <taxon>Mortierellaceae</taxon>
        <taxon>Podila</taxon>
    </lineage>
</organism>
<keyword evidence="4 5" id="KW-0472">Membrane</keyword>
<dbReference type="AlphaFoldDB" id="A0A9P5VNU1"/>
<keyword evidence="3 5" id="KW-1133">Transmembrane helix</keyword>
<evidence type="ECO:0000256" key="5">
    <source>
        <dbReference type="SAM" id="Phobius"/>
    </source>
</evidence>
<dbReference type="GO" id="GO:0005783">
    <property type="term" value="C:endoplasmic reticulum"/>
    <property type="evidence" value="ECO:0007669"/>
    <property type="project" value="TreeGrafter"/>
</dbReference>
<proteinExistence type="predicted"/>
<dbReference type="GO" id="GO:0016020">
    <property type="term" value="C:membrane"/>
    <property type="evidence" value="ECO:0007669"/>
    <property type="project" value="UniProtKB-SubCell"/>
</dbReference>
<evidence type="ECO:0000256" key="1">
    <source>
        <dbReference type="ARBA" id="ARBA00004141"/>
    </source>
</evidence>
<dbReference type="InterPro" id="IPR004843">
    <property type="entry name" value="Calcineurin-like_PHP"/>
</dbReference>
<reference evidence="7" key="1">
    <citation type="journal article" date="2020" name="Fungal Divers.">
        <title>Resolving the Mortierellaceae phylogeny through synthesis of multi-gene phylogenetics and phylogenomics.</title>
        <authorList>
            <person name="Vandepol N."/>
            <person name="Liber J."/>
            <person name="Desiro A."/>
            <person name="Na H."/>
            <person name="Kennedy M."/>
            <person name="Barry K."/>
            <person name="Grigoriev I.V."/>
            <person name="Miller A.N."/>
            <person name="O'Donnell K."/>
            <person name="Stajich J.E."/>
            <person name="Bonito G."/>
        </authorList>
    </citation>
    <scope>NUCLEOTIDE SEQUENCE</scope>
    <source>
        <strain evidence="7">NVP1</strain>
    </source>
</reference>
<dbReference type="PANTHER" id="PTHR13315">
    <property type="entry name" value="METALLO PHOSPHOESTERASE RELATED"/>
    <property type="match status" value="1"/>
</dbReference>
<dbReference type="Proteomes" id="UP000696485">
    <property type="component" value="Unassembled WGS sequence"/>
</dbReference>
<gene>
    <name evidence="7" type="ORF">BG006_002270</name>
</gene>
<comment type="caution">
    <text evidence="7">The sequence shown here is derived from an EMBL/GenBank/DDBJ whole genome shotgun (WGS) entry which is preliminary data.</text>
</comment>
<dbReference type="EMBL" id="JAAAUY010000151">
    <property type="protein sequence ID" value="KAF9334369.1"/>
    <property type="molecule type" value="Genomic_DNA"/>
</dbReference>